<dbReference type="PANTHER" id="PTHR33184">
    <property type="entry name" value="PROTEIN TAPETUM DETERMINANT 1-LIKE-RELATED"/>
    <property type="match status" value="1"/>
</dbReference>
<dbReference type="Proteomes" id="UP000324705">
    <property type="component" value="Chromosome 7A"/>
</dbReference>
<name>A0A9R0Z5H9_TRITD</name>
<dbReference type="InterPro" id="IPR040361">
    <property type="entry name" value="TPD1"/>
</dbReference>
<dbReference type="EMBL" id="LT934123">
    <property type="protein sequence ID" value="VAI70733.1"/>
    <property type="molecule type" value="Genomic_DNA"/>
</dbReference>
<sequence>MEIKPEVILVACLLFGISNRGSAAGCRTSDLVVTSHTYPDPGGRPVQYKKLVNNCDCTQKNVKLACPRFNSSIEVYPDTAIKPDGHGILCSLYAGRPVGPKEKVFFDIHSSTQFSFQPVSSTIICYKSPSLLKRATIKHTLEAANSHPILSCLRDLYKVQ</sequence>
<feature type="signal peptide" evidence="2">
    <location>
        <begin position="1"/>
        <end position="23"/>
    </location>
</feature>
<dbReference type="PANTHER" id="PTHR33184:SF35">
    <property type="match status" value="1"/>
</dbReference>
<keyword evidence="4" id="KW-1185">Reference proteome</keyword>
<reference evidence="3 4" key="1">
    <citation type="submission" date="2017-09" db="EMBL/GenBank/DDBJ databases">
        <authorList>
            <consortium name="International Durum Wheat Genome Sequencing Consortium (IDWGSC)"/>
            <person name="Milanesi L."/>
        </authorList>
    </citation>
    <scope>NUCLEOTIDE SEQUENCE [LARGE SCALE GENOMIC DNA]</scope>
    <source>
        <strain evidence="4">cv. Svevo</strain>
    </source>
</reference>
<evidence type="ECO:0000256" key="2">
    <source>
        <dbReference type="SAM" id="SignalP"/>
    </source>
</evidence>
<dbReference type="Pfam" id="PF24068">
    <property type="entry name" value="TPD1_C"/>
    <property type="match status" value="1"/>
</dbReference>
<evidence type="ECO:0000256" key="1">
    <source>
        <dbReference type="ARBA" id="ARBA00022729"/>
    </source>
</evidence>
<proteinExistence type="predicted"/>
<organism evidence="3 4">
    <name type="scientific">Triticum turgidum subsp. durum</name>
    <name type="common">Durum wheat</name>
    <name type="synonym">Triticum durum</name>
    <dbReference type="NCBI Taxonomy" id="4567"/>
    <lineage>
        <taxon>Eukaryota</taxon>
        <taxon>Viridiplantae</taxon>
        <taxon>Streptophyta</taxon>
        <taxon>Embryophyta</taxon>
        <taxon>Tracheophyta</taxon>
        <taxon>Spermatophyta</taxon>
        <taxon>Magnoliopsida</taxon>
        <taxon>Liliopsida</taxon>
        <taxon>Poales</taxon>
        <taxon>Poaceae</taxon>
        <taxon>BOP clade</taxon>
        <taxon>Pooideae</taxon>
        <taxon>Triticodae</taxon>
        <taxon>Triticeae</taxon>
        <taxon>Triticinae</taxon>
        <taxon>Triticum</taxon>
    </lineage>
</organism>
<dbReference type="Gramene" id="TRITD7Av1G037150.2">
    <property type="protein sequence ID" value="TRITD7Av1G037150.2"/>
    <property type="gene ID" value="TRITD7Av1G037150"/>
</dbReference>
<evidence type="ECO:0000313" key="3">
    <source>
        <dbReference type="EMBL" id="VAI70733.1"/>
    </source>
</evidence>
<dbReference type="GO" id="GO:0001709">
    <property type="term" value="P:cell fate determination"/>
    <property type="evidence" value="ECO:0007669"/>
    <property type="project" value="TreeGrafter"/>
</dbReference>
<keyword evidence="1 2" id="KW-0732">Signal</keyword>
<feature type="chain" id="PRO_5040479282" evidence="2">
    <location>
        <begin position="24"/>
        <end position="160"/>
    </location>
</feature>
<dbReference type="OMA" id="RATIKHT"/>
<protein>
    <submittedName>
        <fullName evidence="3">Uncharacterized protein</fullName>
    </submittedName>
</protein>
<gene>
    <name evidence="3" type="ORF">TRITD_7Av1G037150</name>
</gene>
<evidence type="ECO:0000313" key="4">
    <source>
        <dbReference type="Proteomes" id="UP000324705"/>
    </source>
</evidence>
<dbReference type="AlphaFoldDB" id="A0A9R0Z5H9"/>
<accession>A0A9R0Z5H9</accession>